<dbReference type="InterPro" id="IPR040451">
    <property type="entry name" value="GH81_N"/>
</dbReference>
<dbReference type="GO" id="GO:0052861">
    <property type="term" value="F:endo-1,3(4)-beta-glucanase activity"/>
    <property type="evidence" value="ECO:0007669"/>
    <property type="project" value="InterPro"/>
</dbReference>
<evidence type="ECO:0000256" key="4">
    <source>
        <dbReference type="ARBA" id="ARBA00022801"/>
    </source>
</evidence>
<feature type="domain" description="Glycosyl hydrolase family 81 N-terminal" evidence="10">
    <location>
        <begin position="18"/>
        <end position="273"/>
    </location>
</feature>
<feature type="domain" description="Glycosyl hydrolase family 81 C-terminal" evidence="11">
    <location>
        <begin position="283"/>
        <end position="614"/>
    </location>
</feature>
<comment type="caution">
    <text evidence="12">The sequence shown here is derived from an EMBL/GenBank/DDBJ whole genome shotgun (WGS) entry which is preliminary data.</text>
</comment>
<keyword evidence="7" id="KW-0961">Cell wall biogenesis/degradation</keyword>
<evidence type="ECO:0000313" key="13">
    <source>
        <dbReference type="Proteomes" id="UP000242875"/>
    </source>
</evidence>
<evidence type="ECO:0000256" key="8">
    <source>
        <dbReference type="ARBA" id="ARBA00023326"/>
    </source>
</evidence>
<feature type="compositionally biased region" description="Basic and acidic residues" evidence="9">
    <location>
        <begin position="755"/>
        <end position="764"/>
    </location>
</feature>
<feature type="region of interest" description="Disordered" evidence="9">
    <location>
        <begin position="954"/>
        <end position="1005"/>
    </location>
</feature>
<evidence type="ECO:0000256" key="1">
    <source>
        <dbReference type="ARBA" id="ARBA00000382"/>
    </source>
</evidence>
<dbReference type="EC" id="3.2.1.39" evidence="3"/>
<evidence type="ECO:0000256" key="2">
    <source>
        <dbReference type="ARBA" id="ARBA00010730"/>
    </source>
</evidence>
<organism evidence="12 13">
    <name type="scientific">Bifiguratus adelaidae</name>
    <dbReference type="NCBI Taxonomy" id="1938954"/>
    <lineage>
        <taxon>Eukaryota</taxon>
        <taxon>Fungi</taxon>
        <taxon>Fungi incertae sedis</taxon>
        <taxon>Mucoromycota</taxon>
        <taxon>Mucoromycotina</taxon>
        <taxon>Endogonomycetes</taxon>
        <taxon>Endogonales</taxon>
        <taxon>Endogonales incertae sedis</taxon>
        <taxon>Bifiguratus</taxon>
    </lineage>
</organism>
<evidence type="ECO:0000256" key="9">
    <source>
        <dbReference type="SAM" id="MobiDB-lite"/>
    </source>
</evidence>
<feature type="compositionally biased region" description="Pro residues" evidence="9">
    <location>
        <begin position="894"/>
        <end position="909"/>
    </location>
</feature>
<keyword evidence="5" id="KW-0119">Carbohydrate metabolism</keyword>
<evidence type="ECO:0000256" key="5">
    <source>
        <dbReference type="ARBA" id="ARBA00023277"/>
    </source>
</evidence>
<dbReference type="Gene3D" id="2.70.98.30">
    <property type="entry name" value="Golgi alpha-mannosidase II, domain 4"/>
    <property type="match status" value="1"/>
</dbReference>
<comment type="similarity">
    <text evidence="2">Belongs to the glycosyl hydrolase 81 family.</text>
</comment>
<dbReference type="PANTHER" id="PTHR31983">
    <property type="entry name" value="ENDO-1,3(4)-BETA-GLUCANASE 1"/>
    <property type="match status" value="1"/>
</dbReference>
<keyword evidence="6" id="KW-0326">Glycosidase</keyword>
<keyword evidence="13" id="KW-1185">Reference proteome</keyword>
<protein>
    <recommendedName>
        <fullName evidence="3">glucan endo-1,3-beta-D-glucosidase</fullName>
        <ecNumber evidence="3">3.2.1.39</ecNumber>
    </recommendedName>
</protein>
<evidence type="ECO:0000313" key="12">
    <source>
        <dbReference type="EMBL" id="OZJ01612.1"/>
    </source>
</evidence>
<dbReference type="GO" id="GO:0000272">
    <property type="term" value="P:polysaccharide catabolic process"/>
    <property type="evidence" value="ECO:0007669"/>
    <property type="project" value="UniProtKB-KW"/>
</dbReference>
<comment type="catalytic activity">
    <reaction evidence="1">
        <text>Hydrolysis of (1-&gt;3)-beta-D-glucosidic linkages in (1-&gt;3)-beta-D-glucans.</text>
        <dbReference type="EC" id="3.2.1.39"/>
    </reaction>
</comment>
<sequence length="1005" mass="112682">MDLDPLSTEPPPFPSITHPYPPQVEVDPTCGPVPTNAWMTNLFYESQGNNAPTIPDPYILRVNDGYGGNYGLSIRQPSTKMIGYHPPTDTIPSDAAGYYLNTQVVDVRLTAVEWTVEPRRTIKAFDLLSVTLELSGGGGSARFPIVRGMAYVTALYDQLTPQFYTQHAMIDIDCAVKSNGEYYGDRFVVRFNDNPTSCFVIYALNGPLTLHLVGTQNLVCQHIYRGTVRVAKVPNTEAIQVLDDLRQVIPTGGTVNGRVIGEMCHYEFQWHCINDDGKVLIPDMMKVILQQARRDIETDVAAHCLKPDNYFAGKGLQKYALLALILGAPETGFNESPQGHALAVEVLDRLKQVLCVFIDNQQPDPFRYDTSYKGIVARSGLNVEQGGTGDRHAAFGHSYYNDHHYHQGYLVVAAAIVHHLDRSWRTADLIAWTEALIRDVNNPSTRDPFFTVFRCWDWFAGHSWAGGIKVGGALDGRDQESHSEAINFYWGQKLWGLATGREAVAQMATLQLSIFKRAANAYFFMRDDNPNHPREFVKNKVPGIFFEHKVDYTTYFGRQREYIHGIQMMPITPVLKVMKDAQFMEEERPMLLPLPNNPWRSILSTHYPQLDSSLSLPVDDGLLLSRVGIGSFVDDGQEKVFYGYVFPSTTRQPLYYRFKDIEKLLLHGQRLLLTHLVPPIYLTGGCHWVDDKGDSYLRGDAIVDAAVKLNNFRAAELCKMSLQDVLAGVADPILNKVEGLRKADRMVEEEVDMSFTKKTEDSVVKTEPQSPHLRSLVDEPRPSNVRYKVISVTPEDLQPTEAAERRKRPGTQHPMSIDSLTNGQDGQKSDTLHGSASRSPEHEEDRQRRKKLKFSASNGRSESDMAEQVRNSLRIKQQQQAIIESRQQQSHVPSPLPVPSNTSYPPPPSSHLSRTYPPNTSPDSHRPPKLNKKGLTIFTPAYNDQYNLGIQSAPLHPTHHSAVRNQGPQDAMQSPTKNVAPLLSPRAAVNDQRPPVTAVPSAHRR</sequence>
<evidence type="ECO:0000256" key="6">
    <source>
        <dbReference type="ARBA" id="ARBA00023295"/>
    </source>
</evidence>
<proteinExistence type="inferred from homology"/>
<feature type="region of interest" description="Disordered" evidence="9">
    <location>
        <begin position="1"/>
        <end position="21"/>
    </location>
</feature>
<feature type="compositionally biased region" description="Polar residues" evidence="9">
    <location>
        <begin position="911"/>
        <end position="922"/>
    </location>
</feature>
<dbReference type="Gene3D" id="1.10.287.1170">
    <property type="entry name" value="glycoside hydrolase family 81 endo-[beta] glucanase"/>
    <property type="match status" value="1"/>
</dbReference>
<feature type="compositionally biased region" description="Pro residues" evidence="9">
    <location>
        <begin position="8"/>
        <end position="21"/>
    </location>
</feature>
<dbReference type="EMBL" id="MVBO01000286">
    <property type="protein sequence ID" value="OZJ01612.1"/>
    <property type="molecule type" value="Genomic_DNA"/>
</dbReference>
<gene>
    <name evidence="12" type="ORF">BZG36_05327</name>
</gene>
<dbReference type="AlphaFoldDB" id="A0A261XTD4"/>
<dbReference type="GO" id="GO:0042973">
    <property type="term" value="F:glucan endo-1,3-beta-D-glucosidase activity"/>
    <property type="evidence" value="ECO:0007669"/>
    <property type="project" value="UniProtKB-EC"/>
</dbReference>
<keyword evidence="4" id="KW-0378">Hydrolase</keyword>
<dbReference type="InterPro" id="IPR040720">
    <property type="entry name" value="GH81_C"/>
</dbReference>
<feature type="compositionally biased region" description="Polar residues" evidence="9">
    <location>
        <begin position="963"/>
        <end position="977"/>
    </location>
</feature>
<dbReference type="Pfam" id="PF03639">
    <property type="entry name" value="Glyco_hydro_81"/>
    <property type="match status" value="1"/>
</dbReference>
<dbReference type="GO" id="GO:0071555">
    <property type="term" value="P:cell wall organization"/>
    <property type="evidence" value="ECO:0007669"/>
    <property type="project" value="UniProtKB-KW"/>
</dbReference>
<dbReference type="OrthoDB" id="4473401at2759"/>
<evidence type="ECO:0000259" key="10">
    <source>
        <dbReference type="Pfam" id="PF03639"/>
    </source>
</evidence>
<feature type="compositionally biased region" description="Low complexity" evidence="9">
    <location>
        <begin position="877"/>
        <end position="890"/>
    </location>
</feature>
<dbReference type="PANTHER" id="PTHR31983:SF0">
    <property type="entry name" value="GLUCAN ENDO-1,3-BETA-D-GLUCOSIDASE 2"/>
    <property type="match status" value="1"/>
</dbReference>
<reference evidence="12 13" key="1">
    <citation type="journal article" date="2017" name="Mycologia">
        <title>Bifiguratus adelaidae, gen. et sp. nov., a new member of Mucoromycotina in endophytic and soil-dwelling habitats.</title>
        <authorList>
            <person name="Torres-Cruz T.J."/>
            <person name="Billingsley Tobias T.L."/>
            <person name="Almatruk M."/>
            <person name="Hesse C."/>
            <person name="Kuske C.R."/>
            <person name="Desiro A."/>
            <person name="Benucci G.M."/>
            <person name="Bonito G."/>
            <person name="Stajich J.E."/>
            <person name="Dunlap C."/>
            <person name="Arnold A.E."/>
            <person name="Porras-Alfaro A."/>
        </authorList>
    </citation>
    <scope>NUCLEOTIDE SEQUENCE [LARGE SCALE GENOMIC DNA]</scope>
    <source>
        <strain evidence="12 13">AZ0501</strain>
    </source>
</reference>
<dbReference type="InterPro" id="IPR005200">
    <property type="entry name" value="Endo-beta-glucanase"/>
</dbReference>
<dbReference type="Pfam" id="PF17652">
    <property type="entry name" value="Glyco_hydro81C"/>
    <property type="match status" value="1"/>
</dbReference>
<dbReference type="PROSITE" id="PS52008">
    <property type="entry name" value="GH81"/>
    <property type="match status" value="1"/>
</dbReference>
<feature type="non-terminal residue" evidence="12">
    <location>
        <position position="1005"/>
    </location>
</feature>
<evidence type="ECO:0000256" key="3">
    <source>
        <dbReference type="ARBA" id="ARBA00012780"/>
    </source>
</evidence>
<keyword evidence="8" id="KW-0624">Polysaccharide degradation</keyword>
<evidence type="ECO:0000256" key="7">
    <source>
        <dbReference type="ARBA" id="ARBA00023316"/>
    </source>
</evidence>
<feature type="region of interest" description="Disordered" evidence="9">
    <location>
        <begin position="753"/>
        <end position="933"/>
    </location>
</feature>
<dbReference type="Proteomes" id="UP000242875">
    <property type="component" value="Unassembled WGS sequence"/>
</dbReference>
<accession>A0A261XTD4</accession>
<name>A0A261XTD4_9FUNG</name>
<evidence type="ECO:0000259" key="11">
    <source>
        <dbReference type="Pfam" id="PF17652"/>
    </source>
</evidence>